<sequence length="102" mass="11087">MVSRNASWSSLKTVRRTAGSLRSRRSAAMPKRLLRISYRPVKLAVQSGGAEERVGWLTPGPPAATPGAIPAEGPVRAVVAEMWPECARECLVRGLTYRFALP</sequence>
<evidence type="ECO:0000313" key="3">
    <source>
        <dbReference type="Proteomes" id="UP000613974"/>
    </source>
</evidence>
<evidence type="ECO:0000256" key="1">
    <source>
        <dbReference type="SAM" id="MobiDB-lite"/>
    </source>
</evidence>
<keyword evidence="3" id="KW-1185">Reference proteome</keyword>
<name>A0ABQ3SV80_9ACTN</name>
<gene>
    <name evidence="2" type="ORF">Snoj_59710</name>
</gene>
<reference evidence="3" key="1">
    <citation type="submission" date="2023-07" db="EMBL/GenBank/DDBJ databases">
        <title>Whole genome shotgun sequence of Streptomyces nojiriensis NBRC 13794.</title>
        <authorList>
            <person name="Komaki H."/>
            <person name="Tamura T."/>
        </authorList>
    </citation>
    <scope>NUCLEOTIDE SEQUENCE [LARGE SCALE GENOMIC DNA]</scope>
    <source>
        <strain evidence="3">NBRC 13794</strain>
    </source>
</reference>
<feature type="region of interest" description="Disordered" evidence="1">
    <location>
        <begin position="1"/>
        <end position="25"/>
    </location>
</feature>
<organism evidence="2 3">
    <name type="scientific">Streptomyces nojiriensis</name>
    <dbReference type="NCBI Taxonomy" id="66374"/>
    <lineage>
        <taxon>Bacteria</taxon>
        <taxon>Bacillati</taxon>
        <taxon>Actinomycetota</taxon>
        <taxon>Actinomycetes</taxon>
        <taxon>Kitasatosporales</taxon>
        <taxon>Streptomycetaceae</taxon>
        <taxon>Streptomyces</taxon>
    </lineage>
</organism>
<comment type="caution">
    <text evidence="2">The sequence shown here is derived from an EMBL/GenBank/DDBJ whole genome shotgun (WGS) entry which is preliminary data.</text>
</comment>
<feature type="compositionally biased region" description="Polar residues" evidence="1">
    <location>
        <begin position="1"/>
        <end position="12"/>
    </location>
</feature>
<evidence type="ECO:0000313" key="2">
    <source>
        <dbReference type="EMBL" id="GHI72053.1"/>
    </source>
</evidence>
<accession>A0ABQ3SV80</accession>
<dbReference type="EMBL" id="BNEC01000005">
    <property type="protein sequence ID" value="GHI72053.1"/>
    <property type="molecule type" value="Genomic_DNA"/>
</dbReference>
<protein>
    <submittedName>
        <fullName evidence="2">Uncharacterized protein</fullName>
    </submittedName>
</protein>
<dbReference type="Proteomes" id="UP000613974">
    <property type="component" value="Unassembled WGS sequence"/>
</dbReference>
<proteinExistence type="predicted"/>